<dbReference type="PANTHER" id="PTHR46111:SF2">
    <property type="entry name" value="SAM-DEPENDENT METHYLTRANSFERASE"/>
    <property type="match status" value="1"/>
</dbReference>
<keyword evidence="2" id="KW-1185">Reference proteome</keyword>
<dbReference type="Proteomes" id="UP000468388">
    <property type="component" value="Unassembled WGS sequence"/>
</dbReference>
<dbReference type="PIRSF" id="PIRSF005917">
    <property type="entry name" value="MTase_YraL"/>
    <property type="match status" value="1"/>
</dbReference>
<dbReference type="GO" id="GO:0032259">
    <property type="term" value="P:methylation"/>
    <property type="evidence" value="ECO:0007669"/>
    <property type="project" value="UniProtKB-KW"/>
</dbReference>
<dbReference type="InterPro" id="IPR035996">
    <property type="entry name" value="4pyrrol_Methylase_sf"/>
</dbReference>
<protein>
    <submittedName>
        <fullName evidence="1">SAM-dependent methyltransferase</fullName>
    </submittedName>
</protein>
<dbReference type="OrthoDB" id="9809084at2"/>
<evidence type="ECO:0000313" key="2">
    <source>
        <dbReference type="Proteomes" id="UP000468388"/>
    </source>
</evidence>
<dbReference type="Gene3D" id="3.40.1010.10">
    <property type="entry name" value="Cobalt-precorrin-4 Transmethylase, Domain 1"/>
    <property type="match status" value="1"/>
</dbReference>
<dbReference type="SUPFAM" id="SSF53790">
    <property type="entry name" value="Tetrapyrrole methylase"/>
    <property type="match status" value="1"/>
</dbReference>
<keyword evidence="1" id="KW-0489">Methyltransferase</keyword>
<accession>A0A6N8JHS2</accession>
<dbReference type="InterPro" id="IPR014776">
    <property type="entry name" value="4pyrrole_Mease_sub2"/>
</dbReference>
<dbReference type="EMBL" id="WRXO01000008">
    <property type="protein sequence ID" value="MVT43702.1"/>
    <property type="molecule type" value="Genomic_DNA"/>
</dbReference>
<evidence type="ECO:0000313" key="1">
    <source>
        <dbReference type="EMBL" id="MVT43702.1"/>
    </source>
</evidence>
<comment type="caution">
    <text evidence="1">The sequence shown here is derived from an EMBL/GenBank/DDBJ whole genome shotgun (WGS) entry which is preliminary data.</text>
</comment>
<organism evidence="1 2">
    <name type="scientific">Chitinophaga oryziterrae</name>
    <dbReference type="NCBI Taxonomy" id="1031224"/>
    <lineage>
        <taxon>Bacteria</taxon>
        <taxon>Pseudomonadati</taxon>
        <taxon>Bacteroidota</taxon>
        <taxon>Chitinophagia</taxon>
        <taxon>Chitinophagales</taxon>
        <taxon>Chitinophagaceae</taxon>
        <taxon>Chitinophaga</taxon>
    </lineage>
</organism>
<dbReference type="GO" id="GO:0008168">
    <property type="term" value="F:methyltransferase activity"/>
    <property type="evidence" value="ECO:0007669"/>
    <property type="project" value="UniProtKB-KW"/>
</dbReference>
<dbReference type="RefSeq" id="WP_157302514.1">
    <property type="nucleotide sequence ID" value="NZ_BAAAZB010000021.1"/>
</dbReference>
<sequence length="239" mass="26514">MEPVGKVYLIPTVLSPDTLHTIPPYVTAAVQRIKVFFVENERTARRYMKALDRTVNIDEMQLLLMDSHNPPDIALAKKTLLAGQDIGVISEAGCPAIADPGHLVVKAAHTIEAPVIPMVGPNSIILALMASGMNGQNFQFVGYLPVKPAERMKAIADLEVQANKKKQTQIFIETPYRNNYILKDILATCKDHTLLCVAADITGTEEYIHTRTIRDWKQTTLPELNKKPAIFLLYAGEPQ</sequence>
<dbReference type="InterPro" id="IPR008189">
    <property type="entry name" value="rRNA_ssu_MeTfrase_I"/>
</dbReference>
<name>A0A6N8JHS2_9BACT</name>
<proteinExistence type="predicted"/>
<dbReference type="CDD" id="cd11649">
    <property type="entry name" value="RsmI_like"/>
    <property type="match status" value="1"/>
</dbReference>
<reference evidence="1 2" key="1">
    <citation type="submission" date="2019-12" db="EMBL/GenBank/DDBJ databases">
        <title>The draft genomic sequence of strain Chitinophaga oryziterrae JCM 16595.</title>
        <authorList>
            <person name="Zhang X."/>
        </authorList>
    </citation>
    <scope>NUCLEOTIDE SEQUENCE [LARGE SCALE GENOMIC DNA]</scope>
    <source>
        <strain evidence="1 2">JCM 16595</strain>
    </source>
</reference>
<gene>
    <name evidence="1" type="ORF">GO495_24110</name>
</gene>
<dbReference type="PANTHER" id="PTHR46111">
    <property type="entry name" value="RIBOSOMAL RNA SMALL SUBUNIT METHYLTRANSFERASE I"/>
    <property type="match status" value="1"/>
</dbReference>
<dbReference type="InterPro" id="IPR014777">
    <property type="entry name" value="4pyrrole_Mease_sub1"/>
</dbReference>
<dbReference type="AlphaFoldDB" id="A0A6N8JHS2"/>
<keyword evidence="1" id="KW-0808">Transferase</keyword>
<dbReference type="Gene3D" id="3.30.950.10">
    <property type="entry name" value="Methyltransferase, Cobalt-precorrin-4 Transmethylase, Domain 2"/>
    <property type="match status" value="1"/>
</dbReference>